<evidence type="ECO:0000313" key="9">
    <source>
        <dbReference type="Proteomes" id="UP000569732"/>
    </source>
</evidence>
<evidence type="ECO:0000256" key="2">
    <source>
        <dbReference type="ARBA" id="ARBA00022475"/>
    </source>
</evidence>
<keyword evidence="3 6" id="KW-0812">Transmembrane</keyword>
<dbReference type="SUPFAM" id="SSF103481">
    <property type="entry name" value="Multidrug resistance efflux transporter EmrE"/>
    <property type="match status" value="2"/>
</dbReference>
<evidence type="ECO:0000259" key="7">
    <source>
        <dbReference type="Pfam" id="PF00892"/>
    </source>
</evidence>
<evidence type="ECO:0000256" key="3">
    <source>
        <dbReference type="ARBA" id="ARBA00022692"/>
    </source>
</evidence>
<keyword evidence="2" id="KW-1003">Cell membrane</keyword>
<dbReference type="InterPro" id="IPR050638">
    <property type="entry name" value="AA-Vitamin_Transporters"/>
</dbReference>
<dbReference type="Pfam" id="PF00892">
    <property type="entry name" value="EamA"/>
    <property type="match status" value="2"/>
</dbReference>
<evidence type="ECO:0000256" key="5">
    <source>
        <dbReference type="ARBA" id="ARBA00023136"/>
    </source>
</evidence>
<dbReference type="PANTHER" id="PTHR32322:SF18">
    <property type="entry name" value="S-ADENOSYLMETHIONINE_S-ADENOSYLHOMOCYSTEINE TRANSPORTER"/>
    <property type="match status" value="1"/>
</dbReference>
<accession>A0A853IAQ0</accession>
<dbReference type="EMBL" id="JACCKB010000053">
    <property type="protein sequence ID" value="NYZ68892.1"/>
    <property type="molecule type" value="Genomic_DNA"/>
</dbReference>
<comment type="caution">
    <text evidence="8">The sequence shown here is derived from an EMBL/GenBank/DDBJ whole genome shotgun (WGS) entry which is preliminary data.</text>
</comment>
<proteinExistence type="predicted"/>
<comment type="subcellular location">
    <subcellularLocation>
        <location evidence="1">Cell membrane</location>
        <topology evidence="1">Multi-pass membrane protein</topology>
    </subcellularLocation>
</comment>
<name>A0A853IAQ0_9GAMM</name>
<dbReference type="AlphaFoldDB" id="A0A853IAQ0"/>
<feature type="transmembrane region" description="Helical" evidence="6">
    <location>
        <begin position="211"/>
        <end position="233"/>
    </location>
</feature>
<sequence>MNSKNISVLYIVAAAMIWSTSYALTKMILPVVPAMMIGAIRFALATVILGAITANARKKLNLSSKEKNQIYLAGMVGVFIYFALENYGVLYATASDATLIVASYPILSLIAEWIFKKGDFNKIKLTGMIIAIAGVVLIVTSESTNVVINRSLGIVLLFLGGVAWTAYNMLASNTAKKSYSPLIIIYYQCLAGAIGFVLASVTEINSLKEVSLTEVSVLAYLAVFCSIIAFVLYNAGLKNVTSANAVNILNLVPVFGLFWAVVIAKETVTSIQLVGCMIVILGVYLSVYVGEARGVSKFTEAKLVKDNA</sequence>
<dbReference type="RefSeq" id="WP_180570891.1">
    <property type="nucleotide sequence ID" value="NZ_JACCKB010000053.1"/>
</dbReference>
<feature type="transmembrane region" description="Helical" evidence="6">
    <location>
        <begin position="147"/>
        <end position="167"/>
    </location>
</feature>
<protein>
    <submittedName>
        <fullName evidence="8">DMT family transporter</fullName>
    </submittedName>
</protein>
<feature type="domain" description="EamA" evidence="7">
    <location>
        <begin position="152"/>
        <end position="287"/>
    </location>
</feature>
<keyword evidence="9" id="KW-1185">Reference proteome</keyword>
<organism evidence="8 9">
    <name type="scientific">Spartinivicinus marinus</name>
    <dbReference type="NCBI Taxonomy" id="2994442"/>
    <lineage>
        <taxon>Bacteria</taxon>
        <taxon>Pseudomonadati</taxon>
        <taxon>Pseudomonadota</taxon>
        <taxon>Gammaproteobacteria</taxon>
        <taxon>Oceanospirillales</taxon>
        <taxon>Zooshikellaceae</taxon>
        <taxon>Spartinivicinus</taxon>
    </lineage>
</organism>
<feature type="transmembrane region" description="Helical" evidence="6">
    <location>
        <begin position="179"/>
        <end position="199"/>
    </location>
</feature>
<feature type="transmembrane region" description="Helical" evidence="6">
    <location>
        <begin position="123"/>
        <end position="141"/>
    </location>
</feature>
<dbReference type="InterPro" id="IPR037185">
    <property type="entry name" value="EmrE-like"/>
</dbReference>
<evidence type="ECO:0000256" key="1">
    <source>
        <dbReference type="ARBA" id="ARBA00004651"/>
    </source>
</evidence>
<feature type="transmembrane region" description="Helical" evidence="6">
    <location>
        <begin position="90"/>
        <end position="111"/>
    </location>
</feature>
<dbReference type="Proteomes" id="UP000569732">
    <property type="component" value="Unassembled WGS sequence"/>
</dbReference>
<feature type="domain" description="EamA" evidence="7">
    <location>
        <begin position="6"/>
        <end position="140"/>
    </location>
</feature>
<feature type="transmembrane region" description="Helical" evidence="6">
    <location>
        <begin position="245"/>
        <end position="264"/>
    </location>
</feature>
<keyword evidence="4 6" id="KW-1133">Transmembrane helix</keyword>
<feature type="transmembrane region" description="Helical" evidence="6">
    <location>
        <begin position="7"/>
        <end position="25"/>
    </location>
</feature>
<feature type="transmembrane region" description="Helical" evidence="6">
    <location>
        <begin position="68"/>
        <end position="84"/>
    </location>
</feature>
<feature type="transmembrane region" description="Helical" evidence="6">
    <location>
        <begin position="31"/>
        <end position="56"/>
    </location>
</feature>
<gene>
    <name evidence="8" type="ORF">H0A36_23000</name>
</gene>
<evidence type="ECO:0000256" key="4">
    <source>
        <dbReference type="ARBA" id="ARBA00022989"/>
    </source>
</evidence>
<dbReference type="PANTHER" id="PTHR32322">
    <property type="entry name" value="INNER MEMBRANE TRANSPORTER"/>
    <property type="match status" value="1"/>
</dbReference>
<evidence type="ECO:0000256" key="6">
    <source>
        <dbReference type="SAM" id="Phobius"/>
    </source>
</evidence>
<evidence type="ECO:0000313" key="8">
    <source>
        <dbReference type="EMBL" id="NYZ68892.1"/>
    </source>
</evidence>
<reference evidence="8 9" key="1">
    <citation type="submission" date="2020-07" db="EMBL/GenBank/DDBJ databases">
        <title>Endozoicomonas sp. nov., isolated from sediment.</title>
        <authorList>
            <person name="Gu T."/>
        </authorList>
    </citation>
    <scope>NUCLEOTIDE SEQUENCE [LARGE SCALE GENOMIC DNA]</scope>
    <source>
        <strain evidence="8 9">SM1973</strain>
    </source>
</reference>
<keyword evidence="5 6" id="KW-0472">Membrane</keyword>
<dbReference type="GO" id="GO:0005886">
    <property type="term" value="C:plasma membrane"/>
    <property type="evidence" value="ECO:0007669"/>
    <property type="project" value="UniProtKB-SubCell"/>
</dbReference>
<dbReference type="InterPro" id="IPR000620">
    <property type="entry name" value="EamA_dom"/>
</dbReference>
<feature type="transmembrane region" description="Helical" evidence="6">
    <location>
        <begin position="270"/>
        <end position="289"/>
    </location>
</feature>